<evidence type="ECO:0000256" key="5">
    <source>
        <dbReference type="ARBA" id="ARBA00022597"/>
    </source>
</evidence>
<evidence type="ECO:0000256" key="3">
    <source>
        <dbReference type="ARBA" id="ARBA00022448"/>
    </source>
</evidence>
<organism evidence="12 13">
    <name type="scientific">Jatropha curcas</name>
    <name type="common">Barbados nut</name>
    <dbReference type="NCBI Taxonomy" id="180498"/>
    <lineage>
        <taxon>Eukaryota</taxon>
        <taxon>Viridiplantae</taxon>
        <taxon>Streptophyta</taxon>
        <taxon>Embryophyta</taxon>
        <taxon>Tracheophyta</taxon>
        <taxon>Spermatophyta</taxon>
        <taxon>Magnoliopsida</taxon>
        <taxon>eudicotyledons</taxon>
        <taxon>Gunneridae</taxon>
        <taxon>Pentapetalae</taxon>
        <taxon>rosids</taxon>
        <taxon>fabids</taxon>
        <taxon>Malpighiales</taxon>
        <taxon>Euphorbiaceae</taxon>
        <taxon>Crotonoideae</taxon>
        <taxon>Jatropheae</taxon>
        <taxon>Jatropha</taxon>
    </lineage>
</organism>
<dbReference type="PANTHER" id="PTHR10791">
    <property type="entry name" value="RAG1-ACTIVATING PROTEIN 1"/>
    <property type="match status" value="1"/>
</dbReference>
<dbReference type="Gene3D" id="1.20.1280.290">
    <property type="match status" value="2"/>
</dbReference>
<feature type="transmembrane region" description="Helical" evidence="10">
    <location>
        <begin position="173"/>
        <end position="194"/>
    </location>
</feature>
<evidence type="ECO:0000256" key="9">
    <source>
        <dbReference type="ARBA" id="ARBA00023136"/>
    </source>
</evidence>
<comment type="caution">
    <text evidence="10">Lacks conserved residue(s) required for the propagation of feature annotation.</text>
</comment>
<proteinExistence type="inferred from homology"/>
<evidence type="ECO:0000256" key="8">
    <source>
        <dbReference type="ARBA" id="ARBA00022989"/>
    </source>
</evidence>
<dbReference type="OrthoDB" id="409725at2759"/>
<feature type="compositionally biased region" description="Polar residues" evidence="11">
    <location>
        <begin position="254"/>
        <end position="264"/>
    </location>
</feature>
<keyword evidence="7" id="KW-0677">Repeat</keyword>
<dbReference type="InterPro" id="IPR047664">
    <property type="entry name" value="SWEET"/>
</dbReference>
<dbReference type="EMBL" id="KK915447">
    <property type="protein sequence ID" value="KDP22571.1"/>
    <property type="molecule type" value="Genomic_DNA"/>
</dbReference>
<keyword evidence="3 10" id="KW-0813">Transport</keyword>
<comment type="similarity">
    <text evidence="2 10">Belongs to the SWEET sugar transporter family.</text>
</comment>
<feature type="transmembrane region" description="Helical" evidence="10">
    <location>
        <begin position="21"/>
        <end position="42"/>
    </location>
</feature>
<comment type="function">
    <text evidence="10">Mediates both low-affinity uptake and efflux of sugar across the membrane.</text>
</comment>
<keyword evidence="5 10" id="KW-0762">Sugar transport</keyword>
<comment type="subcellular location">
    <subcellularLocation>
        <location evidence="1">Cell membrane</location>
        <topology evidence="1">Multi-pass membrane protein</topology>
    </subcellularLocation>
</comment>
<feature type="transmembrane region" description="Helical" evidence="10">
    <location>
        <begin position="48"/>
        <end position="71"/>
    </location>
</feature>
<reference evidence="12 13" key="1">
    <citation type="journal article" date="2014" name="PLoS ONE">
        <title>Global Analysis of Gene Expression Profiles in Physic Nut (Jatropha curcas L.) Seedlings Exposed to Salt Stress.</title>
        <authorList>
            <person name="Zhang L."/>
            <person name="Zhang C."/>
            <person name="Wu P."/>
            <person name="Chen Y."/>
            <person name="Li M."/>
            <person name="Jiang H."/>
            <person name="Wu G."/>
        </authorList>
    </citation>
    <scope>NUCLEOTIDE SEQUENCE [LARGE SCALE GENOMIC DNA]</scope>
    <source>
        <strain evidence="13">cv. GZQX0401</strain>
        <tissue evidence="12">Young leaves</tissue>
    </source>
</reference>
<evidence type="ECO:0000256" key="1">
    <source>
        <dbReference type="ARBA" id="ARBA00004651"/>
    </source>
</evidence>
<dbReference type="AlphaFoldDB" id="A0A067JF78"/>
<name>A0A067JF78_JATCU</name>
<evidence type="ECO:0000313" key="12">
    <source>
        <dbReference type="EMBL" id="KDP22571.1"/>
    </source>
</evidence>
<keyword evidence="6 10" id="KW-0812">Transmembrane</keyword>
<dbReference type="GO" id="GO:0005886">
    <property type="term" value="C:plasma membrane"/>
    <property type="evidence" value="ECO:0007669"/>
    <property type="project" value="UniProtKB-SubCell"/>
</dbReference>
<keyword evidence="13" id="KW-1185">Reference proteome</keyword>
<evidence type="ECO:0000256" key="7">
    <source>
        <dbReference type="ARBA" id="ARBA00022737"/>
    </source>
</evidence>
<keyword evidence="8 10" id="KW-1133">Transmembrane helix</keyword>
<dbReference type="PANTHER" id="PTHR10791:SF115">
    <property type="entry name" value="BIDIRECTIONAL SUGAR TRANSPORTER SWEET"/>
    <property type="match status" value="1"/>
</dbReference>
<evidence type="ECO:0000256" key="10">
    <source>
        <dbReference type="RuleBase" id="RU910715"/>
    </source>
</evidence>
<dbReference type="Pfam" id="PF03083">
    <property type="entry name" value="MtN3_slv"/>
    <property type="match status" value="2"/>
</dbReference>
<dbReference type="InterPro" id="IPR004316">
    <property type="entry name" value="SWEET_rpt"/>
</dbReference>
<dbReference type="STRING" id="180498.A0A067JF78"/>
<evidence type="ECO:0000256" key="6">
    <source>
        <dbReference type="ARBA" id="ARBA00022692"/>
    </source>
</evidence>
<feature type="transmembrane region" description="Helical" evidence="10">
    <location>
        <begin position="83"/>
        <end position="103"/>
    </location>
</feature>
<keyword evidence="9 10" id="KW-0472">Membrane</keyword>
<feature type="transmembrane region" description="Helical" evidence="10">
    <location>
        <begin position="148"/>
        <end position="167"/>
    </location>
</feature>
<sequence length="264" mass="29441">MMFLAPLPTFIRVYRKKSTEGFHSIPYVVALFSAMLWIYYAILKSTDYLLLSINSSGCLVEIIYIIVYIIYAPKKAKMLTLKLLIVMNIGGFSAILVLTHFFAKGSSRLSIVGWLCVALSAVVFAAPLSIMVRMRLVIRTKSVEFMPFWLSFFLTLSAIMWLLYGVLLKDIYIALPNVIGVLLGTVQMALYAIYKDGKRASSKNSTQNLSETADGTAIIMLNSIQTTNSDDNGVLGNEENQKEPKKPHGEFVESLNQVQPISES</sequence>
<evidence type="ECO:0000256" key="2">
    <source>
        <dbReference type="ARBA" id="ARBA00007809"/>
    </source>
</evidence>
<protein>
    <recommendedName>
        <fullName evidence="10">Bidirectional sugar transporter SWEET</fullName>
    </recommendedName>
</protein>
<feature type="transmembrane region" description="Helical" evidence="10">
    <location>
        <begin position="109"/>
        <end position="128"/>
    </location>
</feature>
<evidence type="ECO:0000313" key="13">
    <source>
        <dbReference type="Proteomes" id="UP000027138"/>
    </source>
</evidence>
<dbReference type="Proteomes" id="UP000027138">
    <property type="component" value="Unassembled WGS sequence"/>
</dbReference>
<accession>A0A067JF78</accession>
<feature type="region of interest" description="Disordered" evidence="11">
    <location>
        <begin position="227"/>
        <end position="264"/>
    </location>
</feature>
<feature type="compositionally biased region" description="Basic and acidic residues" evidence="11">
    <location>
        <begin position="239"/>
        <end position="251"/>
    </location>
</feature>
<dbReference type="GO" id="GO:0008515">
    <property type="term" value="F:sucrose transmembrane transporter activity"/>
    <property type="evidence" value="ECO:0007669"/>
    <property type="project" value="UniProtKB-ARBA"/>
</dbReference>
<dbReference type="FunFam" id="1.20.1280.290:FF:000001">
    <property type="entry name" value="Bidirectional sugar transporter SWEET"/>
    <property type="match status" value="1"/>
</dbReference>
<evidence type="ECO:0000256" key="4">
    <source>
        <dbReference type="ARBA" id="ARBA00022475"/>
    </source>
</evidence>
<keyword evidence="4" id="KW-1003">Cell membrane</keyword>
<gene>
    <name evidence="12" type="ORF">JCGZ_26402</name>
</gene>
<evidence type="ECO:0000256" key="11">
    <source>
        <dbReference type="SAM" id="MobiDB-lite"/>
    </source>
</evidence>
<dbReference type="GO" id="GO:0051119">
    <property type="term" value="F:sugar transmembrane transporter activity"/>
    <property type="evidence" value="ECO:0007669"/>
    <property type="project" value="InterPro"/>
</dbReference>
<dbReference type="FunFam" id="1.20.1280.290:FF:000003">
    <property type="entry name" value="Bidirectional sugar transporter SWEET"/>
    <property type="match status" value="1"/>
</dbReference>